<dbReference type="Proteomes" id="UP001575105">
    <property type="component" value="Unassembled WGS sequence"/>
</dbReference>
<gene>
    <name evidence="1" type="ORF">ACERK3_01485</name>
</gene>
<sequence length="518" mass="58762">MTQPKYGRGKFDHHEGYVKYQKMIVAHPAYAGMPGAVSENGKPVWQVSSGKNTSFYKYFTARKEWWIKKADELGLTGEGDSNDRLTNAARQIHPTKYRHCLICGEERNIGYFYLNYRFTTDLNSAVGRELFSKGESISAALVKLAKVWPAEEIEKRMQGWFGSRKSYFDEHGVTADAFEASAHIRTGRLSPGFMGNPPYRLDGIHDYCSVTCRKKNDPGRSDANMRTYAHDRRAFQWWAEGNWALADAVYNKAGRGTCAICLKKVAKVSPDHVGPLACGFRQLSLFVPTCRGCNSSKNRRMRRQDVKLLVAHEQQTGTTVASWQVRPLWDRYKLKVATDGEAEELSAWLRALQDYSLRLLHRLMEAGHVRFLSAMLHPEHAYLTHTFSGFDPAKLTFTNVAASTTVTPNRQSLAARSVRIAFESLPDYAKKKIDGRRLRPLPATAWDLMEGILSDASNLPRNGLDEEWCKAISIGDVGQQELQIRSLLNRRRDRSEDRKLRERIDEILAQIAIAVELP</sequence>
<proteinExistence type="predicted"/>
<evidence type="ECO:0000313" key="2">
    <source>
        <dbReference type="Proteomes" id="UP001575105"/>
    </source>
</evidence>
<evidence type="ECO:0008006" key="3">
    <source>
        <dbReference type="Google" id="ProtNLM"/>
    </source>
</evidence>
<evidence type="ECO:0000313" key="1">
    <source>
        <dbReference type="EMBL" id="MFA9476955.1"/>
    </source>
</evidence>
<name>A0ABV4U036_9BACT</name>
<dbReference type="Pfam" id="PF09665">
    <property type="entry name" value="RE_Alw26IDE"/>
    <property type="match status" value="1"/>
</dbReference>
<keyword evidence="2" id="KW-1185">Reference proteome</keyword>
<reference evidence="1 2" key="1">
    <citation type="submission" date="2024-08" db="EMBL/GenBank/DDBJ databases">
        <title>Whole-genome sequencing of halo(alkali)philic microorganisms from hypersaline lakes.</title>
        <authorList>
            <person name="Sorokin D.Y."/>
            <person name="Merkel A.Y."/>
            <person name="Messina E."/>
            <person name="Yakimov M."/>
        </authorList>
    </citation>
    <scope>NUCLEOTIDE SEQUENCE [LARGE SCALE GENOMIC DNA]</scope>
    <source>
        <strain evidence="1 2">AB-hyl4</strain>
    </source>
</reference>
<dbReference type="RefSeq" id="WP_425343880.1">
    <property type="nucleotide sequence ID" value="NZ_JBGUBD010000001.1"/>
</dbReference>
<dbReference type="EMBL" id="JBGUBD010000001">
    <property type="protein sequence ID" value="MFA9476955.1"/>
    <property type="molecule type" value="Genomic_DNA"/>
</dbReference>
<protein>
    <recommendedName>
        <fullName evidence="3">HNH endonuclease</fullName>
    </recommendedName>
</protein>
<organism evidence="1 2">
    <name type="scientific">Natronomicrosphaera hydrolytica</name>
    <dbReference type="NCBI Taxonomy" id="3242702"/>
    <lineage>
        <taxon>Bacteria</taxon>
        <taxon>Pseudomonadati</taxon>
        <taxon>Planctomycetota</taxon>
        <taxon>Phycisphaerae</taxon>
        <taxon>Phycisphaerales</taxon>
        <taxon>Phycisphaeraceae</taxon>
        <taxon>Natronomicrosphaera</taxon>
    </lineage>
</organism>
<dbReference type="InterPro" id="IPR014328">
    <property type="entry name" value="Restrct_endonuc_II_Alw26I"/>
</dbReference>
<accession>A0ABV4U036</accession>
<dbReference type="Gene3D" id="1.10.30.50">
    <property type="match status" value="1"/>
</dbReference>
<comment type="caution">
    <text evidence="1">The sequence shown here is derived from an EMBL/GenBank/DDBJ whole genome shotgun (WGS) entry which is preliminary data.</text>
</comment>